<accession>A0ABS5YQ85</accession>
<keyword evidence="3" id="KW-1185">Reference proteome</keyword>
<keyword evidence="1" id="KW-0812">Transmembrane</keyword>
<dbReference type="EMBL" id="JAHKKG010000005">
    <property type="protein sequence ID" value="MBU2665491.1"/>
    <property type="molecule type" value="Genomic_DNA"/>
</dbReference>
<feature type="transmembrane region" description="Helical" evidence="1">
    <location>
        <begin position="15"/>
        <end position="39"/>
    </location>
</feature>
<name>A0ABS5YQ85_9ACTN</name>
<dbReference type="RefSeq" id="WP_215788683.1">
    <property type="nucleotide sequence ID" value="NZ_JAHKKG010000005.1"/>
</dbReference>
<dbReference type="Proteomes" id="UP001519654">
    <property type="component" value="Unassembled WGS sequence"/>
</dbReference>
<feature type="transmembrane region" description="Helical" evidence="1">
    <location>
        <begin position="114"/>
        <end position="132"/>
    </location>
</feature>
<reference evidence="2 3" key="1">
    <citation type="submission" date="2021-06" db="EMBL/GenBank/DDBJ databases">
        <title>Actinoplanes lichenicola sp. nov., and Actinoplanes ovalisporus sp. nov., isolated from lichen in Thailand.</title>
        <authorList>
            <person name="Saeng-In P."/>
            <person name="Kanchanasin P."/>
            <person name="Yuki M."/>
            <person name="Kudo T."/>
            <person name="Ohkuma M."/>
            <person name="Phongsopitanun W."/>
            <person name="Tanasupawat S."/>
        </authorList>
    </citation>
    <scope>NUCLEOTIDE SEQUENCE [LARGE SCALE GENOMIC DNA]</scope>
    <source>
        <strain evidence="2 3">NBRC 110975</strain>
    </source>
</reference>
<evidence type="ECO:0000313" key="3">
    <source>
        <dbReference type="Proteomes" id="UP001519654"/>
    </source>
</evidence>
<organism evidence="2 3">
    <name type="scientific">Paractinoplanes bogorensis</name>
    <dbReference type="NCBI Taxonomy" id="1610840"/>
    <lineage>
        <taxon>Bacteria</taxon>
        <taxon>Bacillati</taxon>
        <taxon>Actinomycetota</taxon>
        <taxon>Actinomycetes</taxon>
        <taxon>Micromonosporales</taxon>
        <taxon>Micromonosporaceae</taxon>
        <taxon>Paractinoplanes</taxon>
    </lineage>
</organism>
<sequence>MVYVRSQVQRVPIRGWLVVYLVALGGSALHGLALTIGSLVVAADPSRAGLVSFVPAASLAVYVVTNALLVLYTVVLYVLVARRRRSAIGHNVVFHVLSLVFLAGWHLLGMKSTVGLAIDAVPPVVMAAYILTSERVRRTLREPELLDY</sequence>
<feature type="transmembrane region" description="Helical" evidence="1">
    <location>
        <begin position="92"/>
        <end position="108"/>
    </location>
</feature>
<keyword evidence="1" id="KW-0472">Membrane</keyword>
<evidence type="ECO:0000256" key="1">
    <source>
        <dbReference type="SAM" id="Phobius"/>
    </source>
</evidence>
<feature type="transmembrane region" description="Helical" evidence="1">
    <location>
        <begin position="59"/>
        <end position="80"/>
    </location>
</feature>
<protein>
    <submittedName>
        <fullName evidence="2">DUF2569 family protein</fullName>
    </submittedName>
</protein>
<keyword evidence="1" id="KW-1133">Transmembrane helix</keyword>
<proteinExistence type="predicted"/>
<gene>
    <name evidence="2" type="ORF">KOI35_18445</name>
</gene>
<evidence type="ECO:0000313" key="2">
    <source>
        <dbReference type="EMBL" id="MBU2665491.1"/>
    </source>
</evidence>
<comment type="caution">
    <text evidence="2">The sequence shown here is derived from an EMBL/GenBank/DDBJ whole genome shotgun (WGS) entry which is preliminary data.</text>
</comment>